<dbReference type="STRING" id="329726.AM1_0012"/>
<organism evidence="1 2">
    <name type="scientific">Acaryochloris marina (strain MBIC 11017)</name>
    <dbReference type="NCBI Taxonomy" id="329726"/>
    <lineage>
        <taxon>Bacteria</taxon>
        <taxon>Bacillati</taxon>
        <taxon>Cyanobacteriota</taxon>
        <taxon>Cyanophyceae</taxon>
        <taxon>Acaryochloridales</taxon>
        <taxon>Acaryochloridaceae</taxon>
        <taxon>Acaryochloris</taxon>
    </lineage>
</organism>
<dbReference type="KEGG" id="amr:AM1_0012"/>
<reference evidence="1 2" key="1">
    <citation type="journal article" date="2008" name="Proc. Natl. Acad. Sci. U.S.A.">
        <title>Niche adaptation and genome expansion in the chlorophyll d-producing cyanobacterium Acaryochloris marina.</title>
        <authorList>
            <person name="Swingley W.D."/>
            <person name="Chen M."/>
            <person name="Cheung P.C."/>
            <person name="Conrad A.L."/>
            <person name="Dejesa L.C."/>
            <person name="Hao J."/>
            <person name="Honchak B.M."/>
            <person name="Karbach L.E."/>
            <person name="Kurdoglu A."/>
            <person name="Lahiri S."/>
            <person name="Mastrian S.D."/>
            <person name="Miyashita H."/>
            <person name="Page L."/>
            <person name="Ramakrishna P."/>
            <person name="Satoh S."/>
            <person name="Sattley W.M."/>
            <person name="Shimada Y."/>
            <person name="Taylor H.L."/>
            <person name="Tomo T."/>
            <person name="Tsuchiya T."/>
            <person name="Wang Z.T."/>
            <person name="Raymond J."/>
            <person name="Mimuro M."/>
            <person name="Blankenship R.E."/>
            <person name="Touchman J.W."/>
        </authorList>
    </citation>
    <scope>NUCLEOTIDE SEQUENCE [LARGE SCALE GENOMIC DNA]</scope>
    <source>
        <strain evidence="2">MBIC 11017</strain>
    </source>
</reference>
<sequence>MLSGCACDRTFDLQTGYLFAGTFKRPNHGQYLLLTVFNTINLGMD</sequence>
<accession>B0C4Y9</accession>
<name>B0C4Y9_ACAM1</name>
<gene>
    <name evidence="1" type="ordered locus">AM1_0012</name>
</gene>
<keyword evidence="2" id="KW-1185">Reference proteome</keyword>
<protein>
    <submittedName>
        <fullName evidence="1">Uncharacterized protein</fullName>
    </submittedName>
</protein>
<proteinExistence type="predicted"/>
<evidence type="ECO:0000313" key="1">
    <source>
        <dbReference type="EMBL" id="ABW25101.1"/>
    </source>
</evidence>
<evidence type="ECO:0000313" key="2">
    <source>
        <dbReference type="Proteomes" id="UP000000268"/>
    </source>
</evidence>
<dbReference type="EMBL" id="CP000828">
    <property type="protein sequence ID" value="ABW25101.1"/>
    <property type="molecule type" value="Genomic_DNA"/>
</dbReference>
<dbReference type="AlphaFoldDB" id="B0C4Y9"/>
<dbReference type="HOGENOM" id="CLU_3194718_0_0_3"/>
<dbReference type="Proteomes" id="UP000000268">
    <property type="component" value="Chromosome"/>
</dbReference>